<evidence type="ECO:0000313" key="2">
    <source>
        <dbReference type="EMBL" id="CAI8851177.1"/>
    </source>
</evidence>
<accession>A0ABN8X5T1</accession>
<dbReference type="GO" id="GO:0032259">
    <property type="term" value="P:methylation"/>
    <property type="evidence" value="ECO:0007669"/>
    <property type="project" value="UniProtKB-KW"/>
</dbReference>
<dbReference type="Gene3D" id="3.40.50.150">
    <property type="entry name" value="Vaccinia Virus protein VP39"/>
    <property type="match status" value="1"/>
</dbReference>
<dbReference type="InterPro" id="IPR041698">
    <property type="entry name" value="Methyltransf_25"/>
</dbReference>
<dbReference type="InterPro" id="IPR029063">
    <property type="entry name" value="SAM-dependent_MTases_sf"/>
</dbReference>
<keyword evidence="3" id="KW-1185">Reference proteome</keyword>
<dbReference type="Proteomes" id="UP001162030">
    <property type="component" value="Chromosome"/>
</dbReference>
<evidence type="ECO:0000259" key="1">
    <source>
        <dbReference type="Pfam" id="PF13649"/>
    </source>
</evidence>
<organism evidence="2 3">
    <name type="scientific">Methylocaldum szegediense</name>
    <dbReference type="NCBI Taxonomy" id="73780"/>
    <lineage>
        <taxon>Bacteria</taxon>
        <taxon>Pseudomonadati</taxon>
        <taxon>Pseudomonadota</taxon>
        <taxon>Gammaproteobacteria</taxon>
        <taxon>Methylococcales</taxon>
        <taxon>Methylococcaceae</taxon>
        <taxon>Methylocaldum</taxon>
    </lineage>
</organism>
<evidence type="ECO:0000313" key="3">
    <source>
        <dbReference type="Proteomes" id="UP001162030"/>
    </source>
</evidence>
<dbReference type="Pfam" id="PF13649">
    <property type="entry name" value="Methyltransf_25"/>
    <property type="match status" value="1"/>
</dbReference>
<dbReference type="SUPFAM" id="SSF53335">
    <property type="entry name" value="S-adenosyl-L-methionine-dependent methyltransferases"/>
    <property type="match status" value="1"/>
</dbReference>
<feature type="domain" description="Methyltransferase" evidence="1">
    <location>
        <begin position="47"/>
        <end position="129"/>
    </location>
</feature>
<dbReference type="PANTHER" id="PTHR43591">
    <property type="entry name" value="METHYLTRANSFERASE"/>
    <property type="match status" value="1"/>
</dbReference>
<proteinExistence type="predicted"/>
<keyword evidence="2" id="KW-0489">Methyltransferase</keyword>
<sequence>MQRVPEPELMDEEDQAKAYAEADFSEPHDHFVSLFQAAFPDSLTGTVLDLGCGSADVTIRFARAFPNCRIDGVDGAEAMLGFGRKALRSAGLEHRIRLIRGYLPDASLPLRSYDAVISNSLLHHLADPMVLWTSVQRFGKLGAPVFIMDLLRPQSEDQLNGLVRHYAADAPEVLKRDFSASLRAAYRPDEIRAQLDNAGLTDFTVEIVSDRHLVVSGRLPFPNV</sequence>
<reference evidence="2 3" key="1">
    <citation type="submission" date="2023-03" db="EMBL/GenBank/DDBJ databases">
        <authorList>
            <person name="Pearce D."/>
        </authorList>
    </citation>
    <scope>NUCLEOTIDE SEQUENCE [LARGE SCALE GENOMIC DNA]</scope>
    <source>
        <strain evidence="2">Msz</strain>
    </source>
</reference>
<name>A0ABN8X5T1_9GAMM</name>
<protein>
    <submittedName>
        <fullName evidence="2">Methyltransferase family protein</fullName>
    </submittedName>
</protein>
<gene>
    <name evidence="2" type="ORF">MSZNOR_2512</name>
</gene>
<dbReference type="CDD" id="cd02440">
    <property type="entry name" value="AdoMet_MTases"/>
    <property type="match status" value="1"/>
</dbReference>
<dbReference type="RefSeq" id="WP_026611556.1">
    <property type="nucleotide sequence ID" value="NZ_OX458333.1"/>
</dbReference>
<dbReference type="EMBL" id="OX458333">
    <property type="protein sequence ID" value="CAI8851177.1"/>
    <property type="molecule type" value="Genomic_DNA"/>
</dbReference>
<dbReference type="GO" id="GO:0008168">
    <property type="term" value="F:methyltransferase activity"/>
    <property type="evidence" value="ECO:0007669"/>
    <property type="project" value="UniProtKB-KW"/>
</dbReference>
<keyword evidence="2" id="KW-0808">Transferase</keyword>